<evidence type="ECO:0008006" key="5">
    <source>
        <dbReference type="Google" id="ProtNLM"/>
    </source>
</evidence>
<feature type="compositionally biased region" description="Low complexity" evidence="1">
    <location>
        <begin position="14"/>
        <end position="24"/>
    </location>
</feature>
<keyword evidence="2" id="KW-0472">Membrane</keyword>
<dbReference type="RefSeq" id="WP_133082169.1">
    <property type="nucleotide sequence ID" value="NZ_CP024915.1"/>
</dbReference>
<evidence type="ECO:0000313" key="3">
    <source>
        <dbReference type="EMBL" id="AUZ86894.1"/>
    </source>
</evidence>
<dbReference type="Proteomes" id="UP000239187">
    <property type="component" value="Chromosome"/>
</dbReference>
<protein>
    <recommendedName>
        <fullName evidence="5">DUF485 domain-containing protein</fullName>
    </recommendedName>
</protein>
<evidence type="ECO:0000256" key="2">
    <source>
        <dbReference type="SAM" id="Phobius"/>
    </source>
</evidence>
<dbReference type="AlphaFoldDB" id="A0A2L0UCB8"/>
<keyword evidence="2" id="KW-1133">Transmembrane helix</keyword>
<evidence type="ECO:0000256" key="1">
    <source>
        <dbReference type="SAM" id="MobiDB-lite"/>
    </source>
</evidence>
<dbReference type="EMBL" id="CP024915">
    <property type="protein sequence ID" value="AUZ86894.1"/>
    <property type="molecule type" value="Genomic_DNA"/>
</dbReference>
<reference evidence="3 4" key="1">
    <citation type="submission" date="2017-11" db="EMBL/GenBank/DDBJ databases">
        <title>Draft genome of Arthrobacter agilis strain UMCV2, a plant growth-promoting rhizobacterium and biocontrol capacity of phytopathogenic fungi.</title>
        <authorList>
            <person name="Martinez-Camara R."/>
            <person name="Santoyo G."/>
            <person name="Moreno-Hagelsieb G."/>
            <person name="Valencia-Cantero E."/>
        </authorList>
    </citation>
    <scope>NUCLEOTIDE SEQUENCE [LARGE SCALE GENOMIC DNA]</scope>
    <source>
        <strain evidence="3 4">UMCV2</strain>
    </source>
</reference>
<sequence length="128" mass="14046">MTEERPEKSRRVRVTAPRTAARATGASFPVSREMAEQSEVGQLFVASLIRSQLRLALVVAGGFLVILIGIPVLLAVFPDIDGMRVLTVPVPWLLLGLGVYPLVIGCAVLYVRSASRNERRFQDLVDDE</sequence>
<name>A0A2L0UCB8_9MICC</name>
<accession>A0A2L0UCB8</accession>
<feature type="transmembrane region" description="Helical" evidence="2">
    <location>
        <begin position="55"/>
        <end position="77"/>
    </location>
</feature>
<evidence type="ECO:0000313" key="4">
    <source>
        <dbReference type="Proteomes" id="UP000239187"/>
    </source>
</evidence>
<keyword evidence="2" id="KW-0812">Transmembrane</keyword>
<gene>
    <name evidence="3" type="ORF">CVO76_03995</name>
</gene>
<organism evidence="3 4">
    <name type="scientific">Arthrobacter agilis</name>
    <dbReference type="NCBI Taxonomy" id="37921"/>
    <lineage>
        <taxon>Bacteria</taxon>
        <taxon>Bacillati</taxon>
        <taxon>Actinomycetota</taxon>
        <taxon>Actinomycetes</taxon>
        <taxon>Micrococcales</taxon>
        <taxon>Micrococcaceae</taxon>
        <taxon>Arthrobacter</taxon>
    </lineage>
</organism>
<proteinExistence type="predicted"/>
<feature type="region of interest" description="Disordered" evidence="1">
    <location>
        <begin position="1"/>
        <end position="24"/>
    </location>
</feature>
<feature type="transmembrane region" description="Helical" evidence="2">
    <location>
        <begin position="89"/>
        <end position="111"/>
    </location>
</feature>